<sequence length="177" mass="20326">MSRVQDMDNQSHQVQTEMLSTTADSSTDAEKLSENDSDLSEDDSELFEDDSETTWTPPRVLKGHLHFVVEDLMSTERHKLHDKALVDLHEILKGPWPAPEDVVKDPDTAGYILWLLVQTAAPTLALRPEWKEAKNLRAFAEQDVVRESLADAVRWKAFTRFRSLVLWYEGYDLQLCL</sequence>
<evidence type="ECO:0000313" key="2">
    <source>
        <dbReference type="EMBL" id="OCH85447.1"/>
    </source>
</evidence>
<protein>
    <submittedName>
        <fullName evidence="2">Uncharacterized protein</fullName>
    </submittedName>
</protein>
<proteinExistence type="predicted"/>
<organism evidence="2 3">
    <name type="scientific">Obba rivulosa</name>
    <dbReference type="NCBI Taxonomy" id="1052685"/>
    <lineage>
        <taxon>Eukaryota</taxon>
        <taxon>Fungi</taxon>
        <taxon>Dikarya</taxon>
        <taxon>Basidiomycota</taxon>
        <taxon>Agaricomycotina</taxon>
        <taxon>Agaricomycetes</taxon>
        <taxon>Polyporales</taxon>
        <taxon>Gelatoporiaceae</taxon>
        <taxon>Obba</taxon>
    </lineage>
</organism>
<dbReference type="EMBL" id="KV722583">
    <property type="protein sequence ID" value="OCH85447.1"/>
    <property type="molecule type" value="Genomic_DNA"/>
</dbReference>
<feature type="compositionally biased region" description="Polar residues" evidence="1">
    <location>
        <begin position="7"/>
        <end position="26"/>
    </location>
</feature>
<feature type="compositionally biased region" description="Acidic residues" evidence="1">
    <location>
        <begin position="35"/>
        <end position="52"/>
    </location>
</feature>
<name>A0A8E2ARN7_9APHY</name>
<keyword evidence="3" id="KW-1185">Reference proteome</keyword>
<dbReference type="AlphaFoldDB" id="A0A8E2ARN7"/>
<reference evidence="2 3" key="1">
    <citation type="submission" date="2016-07" db="EMBL/GenBank/DDBJ databases">
        <title>Draft genome of the white-rot fungus Obba rivulosa 3A-2.</title>
        <authorList>
            <consortium name="DOE Joint Genome Institute"/>
            <person name="Miettinen O."/>
            <person name="Riley R."/>
            <person name="Acob R."/>
            <person name="Barry K."/>
            <person name="Cullen D."/>
            <person name="De Vries R."/>
            <person name="Hainaut M."/>
            <person name="Hatakka A."/>
            <person name="Henrissat B."/>
            <person name="Hilden K."/>
            <person name="Kuo R."/>
            <person name="Labutti K."/>
            <person name="Lipzen A."/>
            <person name="Makela M.R."/>
            <person name="Sandor L."/>
            <person name="Spatafora J.W."/>
            <person name="Grigoriev I.V."/>
            <person name="Hibbett D.S."/>
        </authorList>
    </citation>
    <scope>NUCLEOTIDE SEQUENCE [LARGE SCALE GENOMIC DNA]</scope>
    <source>
        <strain evidence="2 3">3A-2</strain>
    </source>
</reference>
<evidence type="ECO:0000313" key="3">
    <source>
        <dbReference type="Proteomes" id="UP000250043"/>
    </source>
</evidence>
<dbReference type="Proteomes" id="UP000250043">
    <property type="component" value="Unassembled WGS sequence"/>
</dbReference>
<accession>A0A8E2ARN7</accession>
<dbReference type="OrthoDB" id="10555053at2759"/>
<gene>
    <name evidence="2" type="ORF">OBBRIDRAFT_807519</name>
</gene>
<feature type="region of interest" description="Disordered" evidence="1">
    <location>
        <begin position="1"/>
        <end position="55"/>
    </location>
</feature>
<evidence type="ECO:0000256" key="1">
    <source>
        <dbReference type="SAM" id="MobiDB-lite"/>
    </source>
</evidence>